<dbReference type="GeneID" id="94582349"/>
<sequence>MYKSRCMHVHICTSTHASPTSTVYCTTPTSTLLTPLVSLAQDNNLTRREGKCRHGKVQYCTNMYAPACAFVAMSSPISSFLNQTFHETEETRETQPWNRYSTVIEPISVDTPDIARFIHDPHQTSTSPHTTFHTCRGHAHPSLYSGTGGGRVDRFTRTSETHSGVSRILGPWWCLLFGSLPRVVYRLVIPTTFERRVSTLPSTTTNLK</sequence>
<accession>A0A1D8N437</accession>
<dbReference type="RefSeq" id="XP_068137790.1">
    <property type="nucleotide sequence ID" value="XM_068281689.1"/>
</dbReference>
<dbReference type="VEuPathDB" id="FungiDB:YALI1_A08065g"/>
<reference evidence="1 2" key="1">
    <citation type="journal article" date="2016" name="PLoS ONE">
        <title>Sequence Assembly of Yarrowia lipolytica Strain W29/CLIB89 Shows Transposable Element Diversity.</title>
        <authorList>
            <person name="Magnan C."/>
            <person name="Yu J."/>
            <person name="Chang I."/>
            <person name="Jahn E."/>
            <person name="Kanomata Y."/>
            <person name="Wu J."/>
            <person name="Zeller M."/>
            <person name="Oakes M."/>
            <person name="Baldi P."/>
            <person name="Sandmeyer S."/>
        </authorList>
    </citation>
    <scope>NUCLEOTIDE SEQUENCE [LARGE SCALE GENOMIC DNA]</scope>
    <source>
        <strain evidence="2">CLIB89(W29)</strain>
    </source>
</reference>
<proteinExistence type="predicted"/>
<evidence type="ECO:0000313" key="1">
    <source>
        <dbReference type="EMBL" id="AOW00398.1"/>
    </source>
</evidence>
<dbReference type="Proteomes" id="UP000182444">
    <property type="component" value="Chromosome 1A"/>
</dbReference>
<dbReference type="AlphaFoldDB" id="A0A1D8N437"/>
<dbReference type="EMBL" id="CP017553">
    <property type="protein sequence ID" value="AOW00398.1"/>
    <property type="molecule type" value="Genomic_DNA"/>
</dbReference>
<evidence type="ECO:0000313" key="2">
    <source>
        <dbReference type="Proteomes" id="UP000182444"/>
    </source>
</evidence>
<gene>
    <name evidence="1" type="ORF">YALI1_A08065g</name>
</gene>
<protein>
    <submittedName>
        <fullName evidence="1">Uncharacterized protein</fullName>
    </submittedName>
</protein>
<name>A0A1D8N437_YARLL</name>
<organism evidence="1 2">
    <name type="scientific">Yarrowia lipolytica</name>
    <name type="common">Candida lipolytica</name>
    <dbReference type="NCBI Taxonomy" id="4952"/>
    <lineage>
        <taxon>Eukaryota</taxon>
        <taxon>Fungi</taxon>
        <taxon>Dikarya</taxon>
        <taxon>Ascomycota</taxon>
        <taxon>Saccharomycotina</taxon>
        <taxon>Dipodascomycetes</taxon>
        <taxon>Dipodascales</taxon>
        <taxon>Dipodascales incertae sedis</taxon>
        <taxon>Yarrowia</taxon>
    </lineage>
</organism>